<keyword evidence="1 2" id="KW-0175">Coiled coil</keyword>
<dbReference type="STRING" id="137246.A0A401SXB5"/>
<protein>
    <recommendedName>
        <fullName evidence="4">ODAD1 central coiled coil region domain-containing protein</fullName>
    </recommendedName>
</protein>
<keyword evidence="6" id="KW-1185">Reference proteome</keyword>
<proteinExistence type="predicted"/>
<dbReference type="GO" id="GO:0036158">
    <property type="term" value="P:outer dynein arm assembly"/>
    <property type="evidence" value="ECO:0007669"/>
    <property type="project" value="TreeGrafter"/>
</dbReference>
<feature type="region of interest" description="Disordered" evidence="3">
    <location>
        <begin position="487"/>
        <end position="525"/>
    </location>
</feature>
<feature type="compositionally biased region" description="Acidic residues" evidence="3">
    <location>
        <begin position="504"/>
        <end position="517"/>
    </location>
</feature>
<name>A0A401SXB5_CHIPU</name>
<dbReference type="Pfam" id="PF21773">
    <property type="entry name" value="ODAD1_CC"/>
    <property type="match status" value="1"/>
</dbReference>
<reference evidence="5 6" key="1">
    <citation type="journal article" date="2018" name="Nat. Ecol. Evol.">
        <title>Shark genomes provide insights into elasmobranch evolution and the origin of vertebrates.</title>
        <authorList>
            <person name="Hara Y"/>
            <person name="Yamaguchi K"/>
            <person name="Onimaru K"/>
            <person name="Kadota M"/>
            <person name="Koyanagi M"/>
            <person name="Keeley SD"/>
            <person name="Tatsumi K"/>
            <person name="Tanaka K"/>
            <person name="Motone F"/>
            <person name="Kageyama Y"/>
            <person name="Nozu R"/>
            <person name="Adachi N"/>
            <person name="Nishimura O"/>
            <person name="Nakagawa R"/>
            <person name="Tanegashima C"/>
            <person name="Kiyatake I"/>
            <person name="Matsumoto R"/>
            <person name="Murakumo K"/>
            <person name="Nishida K"/>
            <person name="Terakita A"/>
            <person name="Kuratani S"/>
            <person name="Sato K"/>
            <person name="Hyodo S Kuraku.S."/>
        </authorList>
    </citation>
    <scope>NUCLEOTIDE SEQUENCE [LARGE SCALE GENOMIC DNA]</scope>
</reference>
<evidence type="ECO:0000256" key="3">
    <source>
        <dbReference type="SAM" id="MobiDB-lite"/>
    </source>
</evidence>
<dbReference type="EMBL" id="BEZZ01000658">
    <property type="protein sequence ID" value="GCC35034.1"/>
    <property type="molecule type" value="Genomic_DNA"/>
</dbReference>
<sequence length="549" mass="64121">MPRGSASSNHSNASNGDMEGLAETELAKLQHQFRIMEGDRQAYTLESQQLLRKQLAEIENLEKEREELMLNLRLLDSKRNQKEDQENIESVQNMLSYQEELEDQIAREKQMIMDLEHEIKILKQKIFEQKKGLSKNVNVQLMNEQAVKNIGIMEDRLDRTLRKFNTQLTKNGELREQIDTLRVERRRFEQLQKKLGKELLEIRKEIGSVIDTSTAAYEARDEAQTKMQQMKEKAEKDLALHAAEMKELQRVIDHDRKLKEFMGIKTQERLSEDEALHGFHKRERGDSARKKKDTREETVEMYEAAFQQIRALTGEDNLNVVVAKFKEVEDRNFALFNYINEQNSEIERLQEEIADIQAQIEDFKSQEQQREQEHQVILKKIETQQEEASKQATKYDNRIRGIRKILDQLKEKIDSLFNGMNCDRSVLDEMLGSSSGIRDNNVMQYLGLIEQRTNELLSIQSYLASKDYDKPYDPREAAILLMGQNLKKPPPPVYIEPPSTGNDNDSDVESPVTDEEERPLTQNELRQRILKGVMKKEAKALKKSSHYDH</sequence>
<feature type="coiled-coil region" evidence="2">
    <location>
        <begin position="339"/>
        <end position="412"/>
    </location>
</feature>
<dbReference type="OMA" id="CYKDTIC"/>
<dbReference type="PANTHER" id="PTHR21694">
    <property type="entry name" value="COILED-COIL DOMAIN-CONTAINING PROTEIN 63"/>
    <property type="match status" value="1"/>
</dbReference>
<dbReference type="AlphaFoldDB" id="A0A401SXB5"/>
<evidence type="ECO:0000313" key="5">
    <source>
        <dbReference type="EMBL" id="GCC35034.1"/>
    </source>
</evidence>
<organism evidence="5 6">
    <name type="scientific">Chiloscyllium punctatum</name>
    <name type="common">Brownbanded bambooshark</name>
    <name type="synonym">Hemiscyllium punctatum</name>
    <dbReference type="NCBI Taxonomy" id="137246"/>
    <lineage>
        <taxon>Eukaryota</taxon>
        <taxon>Metazoa</taxon>
        <taxon>Chordata</taxon>
        <taxon>Craniata</taxon>
        <taxon>Vertebrata</taxon>
        <taxon>Chondrichthyes</taxon>
        <taxon>Elasmobranchii</taxon>
        <taxon>Galeomorphii</taxon>
        <taxon>Galeoidea</taxon>
        <taxon>Orectolobiformes</taxon>
        <taxon>Hemiscylliidae</taxon>
        <taxon>Chiloscyllium</taxon>
    </lineage>
</organism>
<gene>
    <name evidence="5" type="ORF">chiPu_0013514</name>
</gene>
<dbReference type="PANTHER" id="PTHR21694:SF35">
    <property type="entry name" value="OUTER DYNEIN ARM-DOCKING COMPLEX SUBUNIT 1"/>
    <property type="match status" value="1"/>
</dbReference>
<feature type="coiled-coil region" evidence="2">
    <location>
        <begin position="220"/>
        <end position="251"/>
    </location>
</feature>
<evidence type="ECO:0000313" key="6">
    <source>
        <dbReference type="Proteomes" id="UP000287033"/>
    </source>
</evidence>
<dbReference type="InterPro" id="IPR051876">
    <property type="entry name" value="ODA-DC/CCD"/>
</dbReference>
<evidence type="ECO:0000256" key="1">
    <source>
        <dbReference type="ARBA" id="ARBA00023054"/>
    </source>
</evidence>
<evidence type="ECO:0000259" key="4">
    <source>
        <dbReference type="Pfam" id="PF21773"/>
    </source>
</evidence>
<accession>A0A401SXB5</accession>
<feature type="domain" description="ODAD1 central coiled coil region" evidence="4">
    <location>
        <begin position="148"/>
        <end position="433"/>
    </location>
</feature>
<dbReference type="InterPro" id="IPR049258">
    <property type="entry name" value="ODAD1_CC"/>
</dbReference>
<dbReference type="Proteomes" id="UP000287033">
    <property type="component" value="Unassembled WGS sequence"/>
</dbReference>
<evidence type="ECO:0000256" key="2">
    <source>
        <dbReference type="SAM" id="Coils"/>
    </source>
</evidence>
<dbReference type="OrthoDB" id="6766775at2759"/>
<dbReference type="GO" id="GO:0003341">
    <property type="term" value="P:cilium movement"/>
    <property type="evidence" value="ECO:0007669"/>
    <property type="project" value="TreeGrafter"/>
</dbReference>
<dbReference type="GO" id="GO:0005930">
    <property type="term" value="C:axoneme"/>
    <property type="evidence" value="ECO:0007669"/>
    <property type="project" value="TreeGrafter"/>
</dbReference>
<feature type="coiled-coil region" evidence="2">
    <location>
        <begin position="44"/>
        <end position="125"/>
    </location>
</feature>
<comment type="caution">
    <text evidence="5">The sequence shown here is derived from an EMBL/GenBank/DDBJ whole genome shotgun (WGS) entry which is preliminary data.</text>
</comment>